<evidence type="ECO:0000256" key="3">
    <source>
        <dbReference type="SAM" id="SignalP"/>
    </source>
</evidence>
<reference evidence="4 6" key="1">
    <citation type="submission" date="2015-02" db="EMBL/GenBank/DDBJ databases">
        <authorList>
            <person name="Chooi Y.-H."/>
        </authorList>
    </citation>
    <scope>NUCLEOTIDE SEQUENCE [LARGE SCALE GENOMIC DNA]</scope>
    <source>
        <strain evidence="4">E3</strain>
    </source>
</reference>
<accession>A0A0G4J3M2</accession>
<keyword evidence="3" id="KW-0732">Signal</keyword>
<sequence>MVPVLRVVFASALLMCAIARGSVITFRGPRLRLHESSEISTYRPSTVTCTRAPGPAFVYEPWTCRDDNMPTHLEFDRKWTRVTCPSSIGGAVVDCYLEYAIKDKEASAKAVVTGTRKRAAVPIGDVLANRIIIGGSVCLFVLVSLIVFTSLRRRRLKFAVNLQDANAVRPGRVAPVLAPQPDALATTGPHWHARQMPPPPPAYDEAVKV</sequence>
<feature type="transmembrane region" description="Helical" evidence="2">
    <location>
        <begin position="131"/>
        <end position="151"/>
    </location>
</feature>
<evidence type="ECO:0008006" key="8">
    <source>
        <dbReference type="Google" id="ProtNLM"/>
    </source>
</evidence>
<evidence type="ECO:0000313" key="5">
    <source>
        <dbReference type="EMBL" id="SPQ98847.1"/>
    </source>
</evidence>
<feature type="chain" id="PRO_5033717638" description="Transmembrane protein 66" evidence="3">
    <location>
        <begin position="22"/>
        <end position="209"/>
    </location>
</feature>
<feature type="signal peptide" evidence="3">
    <location>
        <begin position="1"/>
        <end position="21"/>
    </location>
</feature>
<proteinExistence type="predicted"/>
<evidence type="ECO:0000313" key="4">
    <source>
        <dbReference type="EMBL" id="CEP01989.1"/>
    </source>
</evidence>
<gene>
    <name evidence="4" type="ORF">PBRA_002254</name>
    <name evidence="5" type="ORF">PLBR_LOCUS6062</name>
</gene>
<evidence type="ECO:0000256" key="2">
    <source>
        <dbReference type="SAM" id="Phobius"/>
    </source>
</evidence>
<geneLocation type="mitochondrion" evidence="5"/>
<keyword evidence="2" id="KW-1133">Transmembrane helix</keyword>
<organism evidence="4 6">
    <name type="scientific">Plasmodiophora brassicae</name>
    <name type="common">Clubroot disease agent</name>
    <dbReference type="NCBI Taxonomy" id="37360"/>
    <lineage>
        <taxon>Eukaryota</taxon>
        <taxon>Sar</taxon>
        <taxon>Rhizaria</taxon>
        <taxon>Endomyxa</taxon>
        <taxon>Phytomyxea</taxon>
        <taxon>Plasmodiophorida</taxon>
        <taxon>Plasmodiophoridae</taxon>
        <taxon>Plasmodiophora</taxon>
    </lineage>
</organism>
<evidence type="ECO:0000313" key="6">
    <source>
        <dbReference type="Proteomes" id="UP000039324"/>
    </source>
</evidence>
<dbReference type="EMBL" id="OVEO01000010">
    <property type="protein sequence ID" value="SPQ98847.1"/>
    <property type="molecule type" value="Genomic_DNA"/>
</dbReference>
<evidence type="ECO:0000256" key="1">
    <source>
        <dbReference type="SAM" id="MobiDB-lite"/>
    </source>
</evidence>
<feature type="region of interest" description="Disordered" evidence="1">
    <location>
        <begin position="187"/>
        <end position="209"/>
    </location>
</feature>
<keyword evidence="2" id="KW-0472">Membrane</keyword>
<dbReference type="Proteomes" id="UP000039324">
    <property type="component" value="Unassembled WGS sequence"/>
</dbReference>
<dbReference type="EMBL" id="CDSF01000122">
    <property type="protein sequence ID" value="CEP01989.1"/>
    <property type="molecule type" value="Genomic_DNA"/>
</dbReference>
<name>A0A0G4J3M2_PLABS</name>
<dbReference type="Proteomes" id="UP000290189">
    <property type="component" value="Unassembled WGS sequence"/>
</dbReference>
<keyword evidence="6" id="KW-1185">Reference proteome</keyword>
<reference evidence="5 7" key="2">
    <citation type="submission" date="2018-03" db="EMBL/GenBank/DDBJ databases">
        <authorList>
            <person name="Fogelqvist J."/>
        </authorList>
    </citation>
    <scope>NUCLEOTIDE SEQUENCE [LARGE SCALE GENOMIC DNA]</scope>
</reference>
<dbReference type="AlphaFoldDB" id="A0A0G4J3M2"/>
<keyword evidence="2" id="KW-0812">Transmembrane</keyword>
<keyword evidence="5" id="KW-0496">Mitochondrion</keyword>
<protein>
    <recommendedName>
        <fullName evidence="8">Transmembrane protein 66</fullName>
    </recommendedName>
</protein>
<evidence type="ECO:0000313" key="7">
    <source>
        <dbReference type="Proteomes" id="UP000290189"/>
    </source>
</evidence>